<dbReference type="InterPro" id="IPR036890">
    <property type="entry name" value="HATPase_C_sf"/>
</dbReference>
<dbReference type="CDD" id="cd00130">
    <property type="entry name" value="PAS"/>
    <property type="match status" value="1"/>
</dbReference>
<dbReference type="EC" id="2.7.13.3" evidence="2"/>
<dbReference type="PROSITE" id="PS50112">
    <property type="entry name" value="PAS"/>
    <property type="match status" value="1"/>
</dbReference>
<dbReference type="InterPro" id="IPR005467">
    <property type="entry name" value="His_kinase_dom"/>
</dbReference>
<dbReference type="Pfam" id="PF08448">
    <property type="entry name" value="PAS_4"/>
    <property type="match status" value="1"/>
</dbReference>
<dbReference type="InterPro" id="IPR004358">
    <property type="entry name" value="Sig_transdc_His_kin-like_C"/>
</dbReference>
<gene>
    <name evidence="9" type="ORF">ACFOM9_10750</name>
</gene>
<evidence type="ECO:0000256" key="2">
    <source>
        <dbReference type="ARBA" id="ARBA00012438"/>
    </source>
</evidence>
<protein>
    <recommendedName>
        <fullName evidence="2">histidine kinase</fullName>
        <ecNumber evidence="2">2.7.13.3</ecNumber>
    </recommendedName>
</protein>
<dbReference type="InterPro" id="IPR003594">
    <property type="entry name" value="HATPase_dom"/>
</dbReference>
<dbReference type="PRINTS" id="PR00344">
    <property type="entry name" value="BCTRLSENSOR"/>
</dbReference>
<dbReference type="InterPro" id="IPR000014">
    <property type="entry name" value="PAS"/>
</dbReference>
<name>A0ABV7UUB4_9GAMM</name>
<dbReference type="SMART" id="SM00091">
    <property type="entry name" value="PAS"/>
    <property type="match status" value="1"/>
</dbReference>
<evidence type="ECO:0000313" key="10">
    <source>
        <dbReference type="Proteomes" id="UP001595724"/>
    </source>
</evidence>
<dbReference type="PROSITE" id="PS50109">
    <property type="entry name" value="HIS_KIN"/>
    <property type="match status" value="1"/>
</dbReference>
<dbReference type="CDD" id="cd00082">
    <property type="entry name" value="HisKA"/>
    <property type="match status" value="1"/>
</dbReference>
<dbReference type="Gene3D" id="3.30.450.20">
    <property type="entry name" value="PAS domain"/>
    <property type="match status" value="1"/>
</dbReference>
<evidence type="ECO:0000313" key="9">
    <source>
        <dbReference type="EMBL" id="MFC3660546.1"/>
    </source>
</evidence>
<comment type="caution">
    <text evidence="9">The sequence shown here is derived from an EMBL/GenBank/DDBJ whole genome shotgun (WGS) entry which is preliminary data.</text>
</comment>
<keyword evidence="6" id="KW-0472">Membrane</keyword>
<dbReference type="Pfam" id="PF00512">
    <property type="entry name" value="HisKA"/>
    <property type="match status" value="1"/>
</dbReference>
<dbReference type="Gene3D" id="1.10.287.130">
    <property type="match status" value="1"/>
</dbReference>
<evidence type="ECO:0000256" key="6">
    <source>
        <dbReference type="ARBA" id="ARBA00023136"/>
    </source>
</evidence>
<dbReference type="PANTHER" id="PTHR42878:SF15">
    <property type="entry name" value="BACTERIOPHYTOCHROME"/>
    <property type="match status" value="1"/>
</dbReference>
<dbReference type="SMART" id="SM00388">
    <property type="entry name" value="HisKA"/>
    <property type="match status" value="1"/>
</dbReference>
<dbReference type="Gene3D" id="3.30.565.10">
    <property type="entry name" value="Histidine kinase-like ATPase, C-terminal domain"/>
    <property type="match status" value="1"/>
</dbReference>
<dbReference type="RefSeq" id="WP_386710177.1">
    <property type="nucleotide sequence ID" value="NZ_JBHRYF010000008.1"/>
</dbReference>
<evidence type="ECO:0000256" key="1">
    <source>
        <dbReference type="ARBA" id="ARBA00000085"/>
    </source>
</evidence>
<dbReference type="InterPro" id="IPR050351">
    <property type="entry name" value="BphY/WalK/GraS-like"/>
</dbReference>
<keyword evidence="9" id="KW-0547">Nucleotide-binding</keyword>
<evidence type="ECO:0000256" key="4">
    <source>
        <dbReference type="ARBA" id="ARBA00022679"/>
    </source>
</evidence>
<evidence type="ECO:0000256" key="5">
    <source>
        <dbReference type="ARBA" id="ARBA00022777"/>
    </source>
</evidence>
<keyword evidence="5" id="KW-0418">Kinase</keyword>
<dbReference type="InterPro" id="IPR013656">
    <property type="entry name" value="PAS_4"/>
</dbReference>
<sequence>MSSAHNPTASTGDDLFALAMASSAGGMAIVDLDGRWLEVNRALARLAGRPATQLVGEPIVSTLAARDIEALRNALAAARESAQSLPVAFVHDGGGEVGARLDIAPVRGDDGQLRALVVQATPSAARPAGATEIDAITRRLAESEAAVASLNRLQASFAHGVSHDLRAPLRAIDSFSALLAADRGGGLDASARDYIERIRAASGRMGTLIDALLELSRAMRAELRPAPVDLGLLADWAYAELADSDPGRDAHIEVQPGLQAQGDERLLRQLLGQLLHNAWKFSRDRDQVRVRIDGERQGDRIVLRVRDEGCGFDMRYADKLFEPFQRLHGLEQAAGNGIGLAIVRCIAERHGGRVWAHAEPDAGSTFFVELPAVPDTGNPP</sequence>
<accession>A0ABV7UUB4</accession>
<proteinExistence type="predicted"/>
<dbReference type="InterPro" id="IPR003661">
    <property type="entry name" value="HisK_dim/P_dom"/>
</dbReference>
<dbReference type="Proteomes" id="UP001595724">
    <property type="component" value="Unassembled WGS sequence"/>
</dbReference>
<dbReference type="EMBL" id="JBHRYF010000008">
    <property type="protein sequence ID" value="MFC3660546.1"/>
    <property type="molecule type" value="Genomic_DNA"/>
</dbReference>
<reference evidence="10" key="1">
    <citation type="journal article" date="2019" name="Int. J. Syst. Evol. Microbiol.">
        <title>The Global Catalogue of Microorganisms (GCM) 10K type strain sequencing project: providing services to taxonomists for standard genome sequencing and annotation.</title>
        <authorList>
            <consortium name="The Broad Institute Genomics Platform"/>
            <consortium name="The Broad Institute Genome Sequencing Center for Infectious Disease"/>
            <person name="Wu L."/>
            <person name="Ma J."/>
        </authorList>
    </citation>
    <scope>NUCLEOTIDE SEQUENCE [LARGE SCALE GENOMIC DNA]</scope>
    <source>
        <strain evidence="10">KCTC 42211</strain>
    </source>
</reference>
<keyword evidence="10" id="KW-1185">Reference proteome</keyword>
<comment type="catalytic activity">
    <reaction evidence="1">
        <text>ATP + protein L-histidine = ADP + protein N-phospho-L-histidine.</text>
        <dbReference type="EC" id="2.7.13.3"/>
    </reaction>
</comment>
<keyword evidence="3" id="KW-0597">Phosphoprotein</keyword>
<feature type="domain" description="Histidine kinase" evidence="7">
    <location>
        <begin position="160"/>
        <end position="374"/>
    </location>
</feature>
<dbReference type="SUPFAM" id="SSF55785">
    <property type="entry name" value="PYP-like sensor domain (PAS domain)"/>
    <property type="match status" value="1"/>
</dbReference>
<evidence type="ECO:0000259" key="7">
    <source>
        <dbReference type="PROSITE" id="PS50109"/>
    </source>
</evidence>
<dbReference type="GO" id="GO:0005524">
    <property type="term" value="F:ATP binding"/>
    <property type="evidence" value="ECO:0007669"/>
    <property type="project" value="UniProtKB-KW"/>
</dbReference>
<dbReference type="SUPFAM" id="SSF47384">
    <property type="entry name" value="Homodimeric domain of signal transducing histidine kinase"/>
    <property type="match status" value="1"/>
</dbReference>
<dbReference type="InterPro" id="IPR036097">
    <property type="entry name" value="HisK_dim/P_sf"/>
</dbReference>
<dbReference type="NCBIfam" id="TIGR00229">
    <property type="entry name" value="sensory_box"/>
    <property type="match status" value="1"/>
</dbReference>
<organism evidence="9 10">
    <name type="scientific">Luteimonas notoginsengisoli</name>
    <dbReference type="NCBI Taxonomy" id="1578200"/>
    <lineage>
        <taxon>Bacteria</taxon>
        <taxon>Pseudomonadati</taxon>
        <taxon>Pseudomonadota</taxon>
        <taxon>Gammaproteobacteria</taxon>
        <taxon>Lysobacterales</taxon>
        <taxon>Lysobacteraceae</taxon>
        <taxon>Luteimonas</taxon>
    </lineage>
</organism>
<dbReference type="PANTHER" id="PTHR42878">
    <property type="entry name" value="TWO-COMPONENT HISTIDINE KINASE"/>
    <property type="match status" value="1"/>
</dbReference>
<evidence type="ECO:0000256" key="3">
    <source>
        <dbReference type="ARBA" id="ARBA00022553"/>
    </source>
</evidence>
<dbReference type="SUPFAM" id="SSF55874">
    <property type="entry name" value="ATPase domain of HSP90 chaperone/DNA topoisomerase II/histidine kinase"/>
    <property type="match status" value="1"/>
</dbReference>
<dbReference type="SMART" id="SM00387">
    <property type="entry name" value="HATPase_c"/>
    <property type="match status" value="1"/>
</dbReference>
<keyword evidence="4" id="KW-0808">Transferase</keyword>
<dbReference type="Pfam" id="PF02518">
    <property type="entry name" value="HATPase_c"/>
    <property type="match status" value="1"/>
</dbReference>
<feature type="domain" description="PAS" evidence="8">
    <location>
        <begin position="12"/>
        <end position="82"/>
    </location>
</feature>
<evidence type="ECO:0000259" key="8">
    <source>
        <dbReference type="PROSITE" id="PS50112"/>
    </source>
</evidence>
<keyword evidence="9" id="KW-0067">ATP-binding</keyword>
<dbReference type="InterPro" id="IPR035965">
    <property type="entry name" value="PAS-like_dom_sf"/>
</dbReference>